<dbReference type="EMBL" id="MN738852">
    <property type="protein sequence ID" value="QHT28118.1"/>
    <property type="molecule type" value="Genomic_DNA"/>
</dbReference>
<dbReference type="AlphaFoldDB" id="A0A6C0EGR0"/>
<protein>
    <submittedName>
        <fullName evidence="1">Uncharacterized protein</fullName>
    </submittedName>
</protein>
<reference evidence="1" key="1">
    <citation type="journal article" date="2020" name="Nature">
        <title>Giant virus diversity and host interactions through global metagenomics.</title>
        <authorList>
            <person name="Schulz F."/>
            <person name="Roux S."/>
            <person name="Paez-Espino D."/>
            <person name="Jungbluth S."/>
            <person name="Walsh D.A."/>
            <person name="Denef V.J."/>
            <person name="McMahon K.D."/>
            <person name="Konstantinidis K.T."/>
            <person name="Eloe-Fadrosh E.A."/>
            <person name="Kyrpides N.C."/>
            <person name="Woyke T."/>
        </authorList>
    </citation>
    <scope>NUCLEOTIDE SEQUENCE</scope>
    <source>
        <strain evidence="1">GVMAG-M-3300001348-25</strain>
    </source>
</reference>
<organism evidence="1">
    <name type="scientific">viral metagenome</name>
    <dbReference type="NCBI Taxonomy" id="1070528"/>
    <lineage>
        <taxon>unclassified sequences</taxon>
        <taxon>metagenomes</taxon>
        <taxon>organismal metagenomes</taxon>
    </lineage>
</organism>
<proteinExistence type="predicted"/>
<accession>A0A6C0EGR0</accession>
<sequence length="69" mass="8320">MDEIINKNYLFQEKIKEESLFSYDYYNLTSIAPAFTSNSYTLICHNTNACMYQKYITKYKQRGRSFHIK</sequence>
<evidence type="ECO:0000313" key="1">
    <source>
        <dbReference type="EMBL" id="QHT28118.1"/>
    </source>
</evidence>
<name>A0A6C0EGR0_9ZZZZ</name>